<evidence type="ECO:0000313" key="2">
    <source>
        <dbReference type="Proteomes" id="UP000070376"/>
    </source>
</evidence>
<evidence type="ECO:0000313" key="1">
    <source>
        <dbReference type="EMBL" id="KWZ76110.1"/>
    </source>
</evidence>
<proteinExistence type="predicted"/>
<sequence>MAKVPDPLEKATAAPVAFFKAEEAAFARKSIPPERHAATGPKRRAVF</sequence>
<comment type="caution">
    <text evidence="1">The sequence shown here is derived from an EMBL/GenBank/DDBJ whole genome shotgun (WGS) entry which is preliminary data.</text>
</comment>
<dbReference type="EMBL" id="LRPN01000212">
    <property type="protein sequence ID" value="KWZ76110.1"/>
    <property type="molecule type" value="Genomic_DNA"/>
</dbReference>
<accession>A0A133K990</accession>
<gene>
    <name evidence="1" type="ORF">HMPREF3213_04083</name>
</gene>
<protein>
    <submittedName>
        <fullName evidence="1">Uncharacterized protein</fullName>
    </submittedName>
</protein>
<dbReference type="Proteomes" id="UP000070376">
    <property type="component" value="Unassembled WGS sequence"/>
</dbReference>
<reference evidence="2" key="1">
    <citation type="submission" date="2016-01" db="EMBL/GenBank/DDBJ databases">
        <authorList>
            <person name="Mitreva M."/>
            <person name="Pepin K.H."/>
            <person name="Mihindukulasuriya K.A."/>
            <person name="Fulton R."/>
            <person name="Fronick C."/>
            <person name="O'Laughlin M."/>
            <person name="Miner T."/>
            <person name="Herter B."/>
            <person name="Rosa B.A."/>
            <person name="Cordes M."/>
            <person name="Tomlinson C."/>
            <person name="Wollam A."/>
            <person name="Palsikar V.B."/>
            <person name="Mardis E.R."/>
            <person name="Wilson R.K."/>
        </authorList>
    </citation>
    <scope>NUCLEOTIDE SEQUENCE [LARGE SCALE GENOMIC DNA]</scope>
    <source>
        <strain evidence="2">GED7749B</strain>
    </source>
</reference>
<organism evidence="1 2">
    <name type="scientific">Heyndrickxia coagulans</name>
    <name type="common">Weizmannia coagulans</name>
    <dbReference type="NCBI Taxonomy" id="1398"/>
    <lineage>
        <taxon>Bacteria</taxon>
        <taxon>Bacillati</taxon>
        <taxon>Bacillota</taxon>
        <taxon>Bacilli</taxon>
        <taxon>Bacillales</taxon>
        <taxon>Bacillaceae</taxon>
        <taxon>Heyndrickxia</taxon>
    </lineage>
</organism>
<dbReference type="AlphaFoldDB" id="A0A133K990"/>
<name>A0A133K990_HEYCO</name>